<evidence type="ECO:0008006" key="3">
    <source>
        <dbReference type="Google" id="ProtNLM"/>
    </source>
</evidence>
<evidence type="ECO:0000313" key="2">
    <source>
        <dbReference type="Proteomes" id="UP001201163"/>
    </source>
</evidence>
<reference evidence="1" key="1">
    <citation type="submission" date="2022-01" db="EMBL/GenBank/DDBJ databases">
        <title>Comparative genomics reveals a dynamic genome evolution in the ectomycorrhizal milk-cap (Lactarius) mushrooms.</title>
        <authorList>
            <consortium name="DOE Joint Genome Institute"/>
            <person name="Lebreton A."/>
            <person name="Tang N."/>
            <person name="Kuo A."/>
            <person name="LaButti K."/>
            <person name="Drula E."/>
            <person name="Barry K."/>
            <person name="Clum A."/>
            <person name="Lipzen A."/>
            <person name="Mousain D."/>
            <person name="Ng V."/>
            <person name="Wang R."/>
            <person name="Wang X."/>
            <person name="Dai Y."/>
            <person name="Henrissat B."/>
            <person name="Grigoriev I.V."/>
            <person name="Guerin-Laguette A."/>
            <person name="Yu F."/>
            <person name="Martin F.M."/>
        </authorList>
    </citation>
    <scope>NUCLEOTIDE SEQUENCE</scope>
    <source>
        <strain evidence="1">QP</strain>
    </source>
</reference>
<name>A0AAD4L760_9AGAM</name>
<sequence>MWPSGPPNEKEILKIARRTTDIIQLYVTSNVCLFGSAAASLWADTGRVPNDIDIVVRHDGDSSSAAEMIKRAIVDADDRYFLKPPRRRSSRYKILICRLPGWRAHGRCVKVDILVPPTLNLPEIDSSDTPVISRIPVMPLFDLLVMKTQGWWDHRISPRKDFREKEEADVLDVDALLDRAVQEKSRHTYEFMDYALVLAGRFVRKHGRPGKWRAIGFPL</sequence>
<dbReference type="EMBL" id="JAKELL010000094">
    <property type="protein sequence ID" value="KAH8982969.1"/>
    <property type="molecule type" value="Genomic_DNA"/>
</dbReference>
<proteinExistence type="predicted"/>
<keyword evidence="2" id="KW-1185">Reference proteome</keyword>
<comment type="caution">
    <text evidence="1">The sequence shown here is derived from an EMBL/GenBank/DDBJ whole genome shotgun (WGS) entry which is preliminary data.</text>
</comment>
<organism evidence="1 2">
    <name type="scientific">Lactarius akahatsu</name>
    <dbReference type="NCBI Taxonomy" id="416441"/>
    <lineage>
        <taxon>Eukaryota</taxon>
        <taxon>Fungi</taxon>
        <taxon>Dikarya</taxon>
        <taxon>Basidiomycota</taxon>
        <taxon>Agaricomycotina</taxon>
        <taxon>Agaricomycetes</taxon>
        <taxon>Russulales</taxon>
        <taxon>Russulaceae</taxon>
        <taxon>Lactarius</taxon>
    </lineage>
</organism>
<evidence type="ECO:0000313" key="1">
    <source>
        <dbReference type="EMBL" id="KAH8982969.1"/>
    </source>
</evidence>
<dbReference type="Proteomes" id="UP001201163">
    <property type="component" value="Unassembled WGS sequence"/>
</dbReference>
<protein>
    <recommendedName>
        <fullName evidence="3">Nucleotidyltransferase</fullName>
    </recommendedName>
</protein>
<dbReference type="AlphaFoldDB" id="A0AAD4L760"/>
<gene>
    <name evidence="1" type="ORF">EDB92DRAFT_1892356</name>
</gene>
<accession>A0AAD4L760</accession>